<dbReference type="InterPro" id="IPR028974">
    <property type="entry name" value="TSP_type-3_rpt"/>
</dbReference>
<organism evidence="5 6">
    <name type="scientific">SAR86 cluster bacterium</name>
    <dbReference type="NCBI Taxonomy" id="2030880"/>
    <lineage>
        <taxon>Bacteria</taxon>
        <taxon>Pseudomonadati</taxon>
        <taxon>Pseudomonadota</taxon>
        <taxon>Gammaproteobacteria</taxon>
        <taxon>SAR86 cluster</taxon>
    </lineage>
</organism>
<keyword evidence="2" id="KW-0106">Calcium</keyword>
<dbReference type="Gene3D" id="4.10.1080.10">
    <property type="entry name" value="TSP type-3 repeat"/>
    <property type="match status" value="2"/>
</dbReference>
<protein>
    <submittedName>
        <fullName evidence="5">Thrombospondin type 3 repeat-containing protein</fullName>
    </submittedName>
</protein>
<evidence type="ECO:0000313" key="5">
    <source>
        <dbReference type="EMBL" id="NQV64680.1"/>
    </source>
</evidence>
<sequence>MRTLRYLRPLILTTLLGLTACGGTPGGSEHANSRSDDVANNQNTDSDNDGVNDTSDAFPSDANETIDTDLDGIGNNTDTDDDSDGVIDSSDAFPLDANETIDSDLDGIGNNTDTDDDGDGVNDIADACPLDPTETLDSDGDGICDNADLTPSSTIDELISGGVVGGFGSIYVNGIRYSTDTAEFVNDDNQSLINGEQHLEVGHYVWIQGTINDDGATGIA</sequence>
<keyword evidence="1 4" id="KW-0732">Signal</keyword>
<evidence type="ECO:0000256" key="4">
    <source>
        <dbReference type="SAM" id="SignalP"/>
    </source>
</evidence>
<dbReference type="SUPFAM" id="SSF103647">
    <property type="entry name" value="TSP type-3 repeat"/>
    <property type="match status" value="1"/>
</dbReference>
<reference evidence="5" key="1">
    <citation type="submission" date="2020-05" db="EMBL/GenBank/DDBJ databases">
        <title>Sulfur intermediates as new biogeochemical hubs in an aquatic model microbial ecosystem.</title>
        <authorList>
            <person name="Vigneron A."/>
        </authorList>
    </citation>
    <scope>NUCLEOTIDE SEQUENCE</scope>
    <source>
        <strain evidence="5">Bin.250</strain>
    </source>
</reference>
<dbReference type="Proteomes" id="UP000754644">
    <property type="component" value="Unassembled WGS sequence"/>
</dbReference>
<feature type="chain" id="PRO_5037722656" evidence="4">
    <location>
        <begin position="23"/>
        <end position="220"/>
    </location>
</feature>
<feature type="non-terminal residue" evidence="5">
    <location>
        <position position="220"/>
    </location>
</feature>
<dbReference type="GO" id="GO:0005509">
    <property type="term" value="F:calcium ion binding"/>
    <property type="evidence" value="ECO:0007669"/>
    <property type="project" value="InterPro"/>
</dbReference>
<dbReference type="InterPro" id="IPR003367">
    <property type="entry name" value="Thrombospondin_3-like_rpt"/>
</dbReference>
<gene>
    <name evidence="5" type="ORF">HQ497_04875</name>
</gene>
<proteinExistence type="predicted"/>
<feature type="region of interest" description="Disordered" evidence="3">
    <location>
        <begin position="25"/>
        <end position="121"/>
    </location>
</feature>
<comment type="caution">
    <text evidence="5">The sequence shown here is derived from an EMBL/GenBank/DDBJ whole genome shotgun (WGS) entry which is preliminary data.</text>
</comment>
<accession>A0A973A811</accession>
<dbReference type="PANTHER" id="PTHR10199">
    <property type="entry name" value="THROMBOSPONDIN"/>
    <property type="match status" value="1"/>
</dbReference>
<name>A0A973A811_9GAMM</name>
<evidence type="ECO:0000256" key="2">
    <source>
        <dbReference type="ARBA" id="ARBA00022837"/>
    </source>
</evidence>
<dbReference type="PROSITE" id="PS51257">
    <property type="entry name" value="PROKAR_LIPOPROTEIN"/>
    <property type="match status" value="1"/>
</dbReference>
<feature type="signal peptide" evidence="4">
    <location>
        <begin position="1"/>
        <end position="22"/>
    </location>
</feature>
<dbReference type="AlphaFoldDB" id="A0A973A811"/>
<dbReference type="Pfam" id="PF02412">
    <property type="entry name" value="TSP_3"/>
    <property type="match status" value="2"/>
</dbReference>
<dbReference type="EMBL" id="JABMOJ010000178">
    <property type="protein sequence ID" value="NQV64680.1"/>
    <property type="molecule type" value="Genomic_DNA"/>
</dbReference>
<evidence type="ECO:0000313" key="6">
    <source>
        <dbReference type="Proteomes" id="UP000754644"/>
    </source>
</evidence>
<evidence type="ECO:0000256" key="3">
    <source>
        <dbReference type="SAM" id="MobiDB-lite"/>
    </source>
</evidence>
<evidence type="ECO:0000256" key="1">
    <source>
        <dbReference type="ARBA" id="ARBA00022729"/>
    </source>
</evidence>
<feature type="compositionally biased region" description="Polar residues" evidence="3">
    <location>
        <begin position="38"/>
        <end position="63"/>
    </location>
</feature>
<dbReference type="GO" id="GO:0007155">
    <property type="term" value="P:cell adhesion"/>
    <property type="evidence" value="ECO:0007669"/>
    <property type="project" value="InterPro"/>
</dbReference>